<comment type="caution">
    <text evidence="1">The sequence shown here is derived from an EMBL/GenBank/DDBJ whole genome shotgun (WGS) entry which is preliminary data.</text>
</comment>
<evidence type="ECO:0000313" key="2">
    <source>
        <dbReference type="Proteomes" id="UP000283785"/>
    </source>
</evidence>
<evidence type="ECO:0008006" key="3">
    <source>
        <dbReference type="Google" id="ProtNLM"/>
    </source>
</evidence>
<sequence length="398" mass="44250">MQRFDINNSDWAALFRSKDGGSELFQSLVDNSDLLNMDEGWAMTQGHIADAPTPTADDGSATFRMTSYKLEAAPVMDMRAPLGDSHQMDAEGEAEYTASIPDFIGRGFVETAAQRIYKEKMCAQFGNADRIIARWVRNYLAVGLKSAKATLNNTTAQLETTGKIDYTGLGAGIYGKLYDARLPKDNFQKAGAKAWTSADCKILTQMRKLEDAYRDKRGGYDGALTWKMTKKMYNDVFLQNQEVRDLYVAWCKANYIAYVEGMPITNEQFLKSFTDIQGISPIEIVVEKERNKTRTTDTFVKGWADNRVVLRPAGDAVEFKYTDVLERDVFGSGYGASTIDTTFATMLNGLVTAMNTTTDNGRLKEWHTDVMMSAIPALISFTNHEIIHTEVAGDGAVS</sequence>
<dbReference type="AlphaFoldDB" id="A0AA92W741"/>
<organism evidence="1 2">
    <name type="scientific">Segatella copri</name>
    <dbReference type="NCBI Taxonomy" id="165179"/>
    <lineage>
        <taxon>Bacteria</taxon>
        <taxon>Pseudomonadati</taxon>
        <taxon>Bacteroidota</taxon>
        <taxon>Bacteroidia</taxon>
        <taxon>Bacteroidales</taxon>
        <taxon>Prevotellaceae</taxon>
        <taxon>Segatella</taxon>
    </lineage>
</organism>
<name>A0AA92W741_9BACT</name>
<evidence type="ECO:0000313" key="1">
    <source>
        <dbReference type="EMBL" id="RGW45047.1"/>
    </source>
</evidence>
<proteinExistence type="predicted"/>
<dbReference type="Proteomes" id="UP000283785">
    <property type="component" value="Unassembled WGS sequence"/>
</dbReference>
<gene>
    <name evidence="1" type="ORF">DWV76_00580</name>
</gene>
<accession>A0AA92W741</accession>
<protein>
    <recommendedName>
        <fullName evidence="3">Major capsid protein</fullName>
    </recommendedName>
</protein>
<dbReference type="RefSeq" id="WP_118063033.1">
    <property type="nucleotide sequence ID" value="NZ_QSAG01000001.1"/>
</dbReference>
<dbReference type="EMBL" id="QSAG01000001">
    <property type="protein sequence ID" value="RGW45047.1"/>
    <property type="molecule type" value="Genomic_DNA"/>
</dbReference>
<reference evidence="1 2" key="1">
    <citation type="submission" date="2018-08" db="EMBL/GenBank/DDBJ databases">
        <title>A genome reference for cultivated species of the human gut microbiota.</title>
        <authorList>
            <person name="Zou Y."/>
            <person name="Xue W."/>
            <person name="Luo G."/>
        </authorList>
    </citation>
    <scope>NUCLEOTIDE SEQUENCE [LARGE SCALE GENOMIC DNA]</scope>
    <source>
        <strain evidence="1 2">AF12-50</strain>
    </source>
</reference>